<dbReference type="PANTHER" id="PTHR35864">
    <property type="entry name" value="ZINC METALLOPROTEASE MJ0611-RELATED"/>
    <property type="match status" value="1"/>
</dbReference>
<organism evidence="15 16">
    <name type="scientific">Pararobbsia alpina</name>
    <dbReference type="NCBI Taxonomy" id="621374"/>
    <lineage>
        <taxon>Bacteria</taxon>
        <taxon>Pseudomonadati</taxon>
        <taxon>Pseudomonadota</taxon>
        <taxon>Betaproteobacteria</taxon>
        <taxon>Burkholderiales</taxon>
        <taxon>Burkholderiaceae</taxon>
        <taxon>Pararobbsia</taxon>
    </lineage>
</organism>
<keyword evidence="7" id="KW-0479">Metal-binding</keyword>
<name>A0A6S7B925_9BURK</name>
<feature type="transmembrane region" description="Helical" evidence="13">
    <location>
        <begin position="179"/>
        <end position="198"/>
    </location>
</feature>
<accession>A0A6S7B925</accession>
<dbReference type="GO" id="GO:0008237">
    <property type="term" value="F:metallopeptidase activity"/>
    <property type="evidence" value="ECO:0007669"/>
    <property type="project" value="UniProtKB-KW"/>
</dbReference>
<dbReference type="Pfam" id="PF02163">
    <property type="entry name" value="Peptidase_M50"/>
    <property type="match status" value="1"/>
</dbReference>
<gene>
    <name evidence="15" type="ORF">LMG28138_01600</name>
</gene>
<evidence type="ECO:0000256" key="5">
    <source>
        <dbReference type="ARBA" id="ARBA00022670"/>
    </source>
</evidence>
<sequence>MDDTLIQNIAVNALPVLFAITLHEAAHGYVARLRGDNTAYMLGRVSVNPARHIDPVGTIAMPLVLYFLTNGAFLFGYAKPVPVNFGALRNPRWDSLLVSIAGPGCNFVQALLWGVVALTLQMMQVTEPFFVKMAAAGIWVNLVLCALNLFPLPPLDGGRVLTSLLPPKQGYALSRVEPYGFFIVMALVATGLLSTFWLRPLTHVGVSVIQALLNPLFALVT</sequence>
<evidence type="ECO:0000256" key="1">
    <source>
        <dbReference type="ARBA" id="ARBA00001947"/>
    </source>
</evidence>
<evidence type="ECO:0000313" key="16">
    <source>
        <dbReference type="Proteomes" id="UP000494115"/>
    </source>
</evidence>
<dbReference type="InterPro" id="IPR044537">
    <property type="entry name" value="Rip2-like"/>
</dbReference>
<dbReference type="Proteomes" id="UP000494115">
    <property type="component" value="Unassembled WGS sequence"/>
</dbReference>
<feature type="transmembrane region" description="Helical" evidence="13">
    <location>
        <begin position="130"/>
        <end position="150"/>
    </location>
</feature>
<dbReference type="GO" id="GO:0006508">
    <property type="term" value="P:proteolysis"/>
    <property type="evidence" value="ECO:0007669"/>
    <property type="project" value="UniProtKB-KW"/>
</dbReference>
<keyword evidence="10 13" id="KW-1133">Transmembrane helix</keyword>
<keyword evidence="5" id="KW-0645">Protease</keyword>
<dbReference type="InterPro" id="IPR052348">
    <property type="entry name" value="Metallopeptidase_M50B"/>
</dbReference>
<feature type="transmembrane region" description="Helical" evidence="13">
    <location>
        <begin position="56"/>
        <end position="76"/>
    </location>
</feature>
<dbReference type="CDD" id="cd06158">
    <property type="entry name" value="S2P-M50_like_1"/>
    <property type="match status" value="1"/>
</dbReference>
<dbReference type="GO" id="GO:0046872">
    <property type="term" value="F:metal ion binding"/>
    <property type="evidence" value="ECO:0007669"/>
    <property type="project" value="UniProtKB-KW"/>
</dbReference>
<comment type="subcellular location">
    <subcellularLocation>
        <location evidence="2">Cell membrane</location>
        <topology evidence="2">Multi-pass membrane protein</topology>
    </subcellularLocation>
</comment>
<dbReference type="AlphaFoldDB" id="A0A6S7B925"/>
<evidence type="ECO:0000256" key="13">
    <source>
        <dbReference type="SAM" id="Phobius"/>
    </source>
</evidence>
<keyword evidence="4" id="KW-1003">Cell membrane</keyword>
<evidence type="ECO:0000256" key="12">
    <source>
        <dbReference type="ARBA" id="ARBA00023136"/>
    </source>
</evidence>
<keyword evidence="6 13" id="KW-0812">Transmembrane</keyword>
<evidence type="ECO:0000256" key="6">
    <source>
        <dbReference type="ARBA" id="ARBA00022692"/>
    </source>
</evidence>
<evidence type="ECO:0000256" key="8">
    <source>
        <dbReference type="ARBA" id="ARBA00022801"/>
    </source>
</evidence>
<keyword evidence="11" id="KW-0482">Metalloprotease</keyword>
<evidence type="ECO:0000313" key="15">
    <source>
        <dbReference type="EMBL" id="CAB3783240.1"/>
    </source>
</evidence>
<evidence type="ECO:0000256" key="2">
    <source>
        <dbReference type="ARBA" id="ARBA00004651"/>
    </source>
</evidence>
<dbReference type="InterPro" id="IPR008915">
    <property type="entry name" value="Peptidase_M50"/>
</dbReference>
<comment type="similarity">
    <text evidence="3">Belongs to the peptidase M50B family.</text>
</comment>
<proteinExistence type="inferred from homology"/>
<dbReference type="PANTHER" id="PTHR35864:SF1">
    <property type="entry name" value="ZINC METALLOPROTEASE YWHC-RELATED"/>
    <property type="match status" value="1"/>
</dbReference>
<protein>
    <recommendedName>
        <fullName evidence="14">Peptidase M50 domain-containing protein</fullName>
    </recommendedName>
</protein>
<keyword evidence="9" id="KW-0862">Zinc</keyword>
<feature type="transmembrane region" description="Helical" evidence="13">
    <location>
        <begin position="96"/>
        <end position="118"/>
    </location>
</feature>
<evidence type="ECO:0000256" key="4">
    <source>
        <dbReference type="ARBA" id="ARBA00022475"/>
    </source>
</evidence>
<dbReference type="RefSeq" id="WP_175104207.1">
    <property type="nucleotide sequence ID" value="NZ_CADIKM010000005.1"/>
</dbReference>
<keyword evidence="16" id="KW-1185">Reference proteome</keyword>
<reference evidence="15 16" key="1">
    <citation type="submission" date="2020-04" db="EMBL/GenBank/DDBJ databases">
        <authorList>
            <person name="De Canck E."/>
        </authorList>
    </citation>
    <scope>NUCLEOTIDE SEQUENCE [LARGE SCALE GENOMIC DNA]</scope>
    <source>
        <strain evidence="15 16">LMG 28138</strain>
    </source>
</reference>
<evidence type="ECO:0000256" key="3">
    <source>
        <dbReference type="ARBA" id="ARBA00007931"/>
    </source>
</evidence>
<keyword evidence="8" id="KW-0378">Hydrolase</keyword>
<dbReference type="GO" id="GO:0005886">
    <property type="term" value="C:plasma membrane"/>
    <property type="evidence" value="ECO:0007669"/>
    <property type="project" value="UniProtKB-SubCell"/>
</dbReference>
<evidence type="ECO:0000256" key="9">
    <source>
        <dbReference type="ARBA" id="ARBA00022833"/>
    </source>
</evidence>
<comment type="cofactor">
    <cofactor evidence="1">
        <name>Zn(2+)</name>
        <dbReference type="ChEBI" id="CHEBI:29105"/>
    </cofactor>
</comment>
<keyword evidence="12 13" id="KW-0472">Membrane</keyword>
<evidence type="ECO:0000256" key="7">
    <source>
        <dbReference type="ARBA" id="ARBA00022723"/>
    </source>
</evidence>
<evidence type="ECO:0000256" key="11">
    <source>
        <dbReference type="ARBA" id="ARBA00023049"/>
    </source>
</evidence>
<feature type="domain" description="Peptidase M50" evidence="14">
    <location>
        <begin position="131"/>
        <end position="187"/>
    </location>
</feature>
<dbReference type="EMBL" id="CADIKM010000005">
    <property type="protein sequence ID" value="CAB3783240.1"/>
    <property type="molecule type" value="Genomic_DNA"/>
</dbReference>
<evidence type="ECO:0000256" key="10">
    <source>
        <dbReference type="ARBA" id="ARBA00022989"/>
    </source>
</evidence>
<evidence type="ECO:0000259" key="14">
    <source>
        <dbReference type="Pfam" id="PF02163"/>
    </source>
</evidence>